<dbReference type="EMBL" id="NMRN01000020">
    <property type="protein sequence ID" value="PAS93269.1"/>
    <property type="molecule type" value="Genomic_DNA"/>
</dbReference>
<evidence type="ECO:0000313" key="8">
    <source>
        <dbReference type="Proteomes" id="UP000623509"/>
    </source>
</evidence>
<feature type="transmembrane region" description="Helical" evidence="1">
    <location>
        <begin position="20"/>
        <end position="39"/>
    </location>
</feature>
<evidence type="ECO:0000259" key="4">
    <source>
        <dbReference type="PROSITE" id="PS50887"/>
    </source>
</evidence>
<dbReference type="EMBL" id="MDUX01000026">
    <property type="protein sequence ID" value="KAF7599159.1"/>
    <property type="molecule type" value="Genomic_DNA"/>
</dbReference>
<gene>
    <name evidence="5" type="ORF">BGI27_09250</name>
    <name evidence="6" type="ORF">CGU29_08505</name>
</gene>
<name>A0A272ET49_9RHOO</name>
<dbReference type="PANTHER" id="PTHR46663">
    <property type="entry name" value="DIGUANYLATE CYCLASE DGCT-RELATED"/>
    <property type="match status" value="1"/>
</dbReference>
<dbReference type="NCBIfam" id="TIGR00254">
    <property type="entry name" value="GGDEF"/>
    <property type="match status" value="1"/>
</dbReference>
<dbReference type="Pfam" id="PF13426">
    <property type="entry name" value="PAS_9"/>
    <property type="match status" value="1"/>
</dbReference>
<evidence type="ECO:0000313" key="6">
    <source>
        <dbReference type="EMBL" id="PAS93269.1"/>
    </source>
</evidence>
<dbReference type="AlphaFoldDB" id="A0A272ET49"/>
<dbReference type="SUPFAM" id="SSF55073">
    <property type="entry name" value="Nucleotide cyclase"/>
    <property type="match status" value="1"/>
</dbReference>
<dbReference type="PANTHER" id="PTHR46663:SF3">
    <property type="entry name" value="SLL0267 PROTEIN"/>
    <property type="match status" value="1"/>
</dbReference>
<dbReference type="InterPro" id="IPR000014">
    <property type="entry name" value="PAS"/>
</dbReference>
<sequence>MHTPRLGNVVRHIGSHLGFLVLATVFAASIAASTVFNLYRMYAEELEQQHDIAGLQARAVEDHLTQYLNLLSLSLINTAQPPTNRELVAMLRNAPALRSLSVVDKNGGIVASANPANLGRYVNLLDFLPPGTPDSDYVAIGRPWRGRDFSDGSPILPTQAGDGRQTGFLPMLRNVRLDDGRTVLLLVALNPDYFINHYSNRLALERGSVDVLRYDGIQLFSTDERFRPGALRADAIYLASINDVEAGTFEETLYGTQPSISAFRASRLFPVIVELHLEREYVLSRWTRESRRLLTLVLPALIGLMFLMSWLYLHLRRRETERSEAQQRDRERLAATVFTHSREGIIITDAKGHIVEVNEAFSRITGYAHDDVIGRTPRLLSSRKQPASFYTNMWRDLLRQGSWLGELWSRRRDGSQFAALLTISTVRDHAGQTRNYVALFSDITQMKEQQQHLEYIAHYDTLTRLPNRSLLQDRLTHAISQSLRRELCLALVYIDLDGFKQINDRFGHDSGDTLLVELAQRMRAALRDSDTLARVGGDEFVALLVDLRHPSDSEPVLQRLLTAAASPVADGCAVLEVSASLGVVFFPLDATEPECLLQLADRAMYQAKQAGKNTWRAHASHF</sequence>
<dbReference type="SUPFAM" id="SSF55785">
    <property type="entry name" value="PYP-like sensor domain (PAS domain)"/>
    <property type="match status" value="1"/>
</dbReference>
<dbReference type="OrthoDB" id="42802at2"/>
<accession>A0A272ET49</accession>
<dbReference type="PROSITE" id="PS50112">
    <property type="entry name" value="PAS"/>
    <property type="match status" value="1"/>
</dbReference>
<dbReference type="InterPro" id="IPR000160">
    <property type="entry name" value="GGDEF_dom"/>
</dbReference>
<keyword evidence="8" id="KW-1185">Reference proteome</keyword>
<organism evidence="6 7">
    <name type="scientific">Candidatus Dactylopiibacterium carminicum</name>
    <dbReference type="NCBI Taxonomy" id="857335"/>
    <lineage>
        <taxon>Bacteria</taxon>
        <taxon>Pseudomonadati</taxon>
        <taxon>Pseudomonadota</taxon>
        <taxon>Betaproteobacteria</taxon>
        <taxon>Rhodocyclales</taxon>
        <taxon>Rhodocyclaceae</taxon>
        <taxon>Candidatus Dactylopiibacterium</taxon>
    </lineage>
</organism>
<evidence type="ECO:0000256" key="1">
    <source>
        <dbReference type="SAM" id="Phobius"/>
    </source>
</evidence>
<dbReference type="CDD" id="cd01949">
    <property type="entry name" value="GGDEF"/>
    <property type="match status" value="1"/>
</dbReference>
<dbReference type="SMART" id="SM00267">
    <property type="entry name" value="GGDEF"/>
    <property type="match status" value="1"/>
</dbReference>
<dbReference type="InterPro" id="IPR000700">
    <property type="entry name" value="PAS-assoc_C"/>
</dbReference>
<evidence type="ECO:0000313" key="7">
    <source>
        <dbReference type="Proteomes" id="UP000216107"/>
    </source>
</evidence>
<dbReference type="PROSITE" id="PS50887">
    <property type="entry name" value="GGDEF"/>
    <property type="match status" value="1"/>
</dbReference>
<feature type="domain" description="PAS" evidence="2">
    <location>
        <begin position="330"/>
        <end position="376"/>
    </location>
</feature>
<dbReference type="InterPro" id="IPR029787">
    <property type="entry name" value="Nucleotide_cyclase"/>
</dbReference>
<dbReference type="CDD" id="cd00130">
    <property type="entry name" value="PAS"/>
    <property type="match status" value="1"/>
</dbReference>
<dbReference type="Proteomes" id="UP000623509">
    <property type="component" value="Unassembled WGS sequence"/>
</dbReference>
<comment type="caution">
    <text evidence="6">The sequence shown here is derived from an EMBL/GenBank/DDBJ whole genome shotgun (WGS) entry which is preliminary data.</text>
</comment>
<dbReference type="InterPro" id="IPR035965">
    <property type="entry name" value="PAS-like_dom_sf"/>
</dbReference>
<evidence type="ECO:0000259" key="3">
    <source>
        <dbReference type="PROSITE" id="PS50113"/>
    </source>
</evidence>
<dbReference type="PROSITE" id="PS50113">
    <property type="entry name" value="PAC"/>
    <property type="match status" value="1"/>
</dbReference>
<reference evidence="6 7" key="2">
    <citation type="submission" date="2017-07" db="EMBL/GenBank/DDBJ databases">
        <title>Candidatus Dactylopiibacterium carminicum, a nitrogen-fixing symbiont of the cochineal insect Dactylopius coccus and Dactylopius opuntiae (Hemiptera: Coccoidea: Dactylopiidae).</title>
        <authorList>
            <person name="Vera A."/>
        </authorList>
    </citation>
    <scope>NUCLEOTIDE SEQUENCE [LARGE SCALE GENOMIC DNA]</scope>
    <source>
        <strain evidence="6 7">NFDCM</strain>
    </source>
</reference>
<reference evidence="5 8" key="1">
    <citation type="submission" date="2016-08" db="EMBL/GenBank/DDBJ databases">
        <title>Candidatus Dactylopiibacterium carminicum genome sequence.</title>
        <authorList>
            <person name="Ramirez-Puebla S.T."/>
            <person name="Ormeno-Orrillo E."/>
            <person name="Vera-Ponce De Leon A."/>
            <person name="Luis L."/>
            <person name="Sanchez-Flores A."/>
            <person name="Monica R."/>
            <person name="Martinez-Romero E."/>
        </authorList>
    </citation>
    <scope>NUCLEOTIDE SEQUENCE [LARGE SCALE GENOMIC DNA]</scope>
    <source>
        <strain evidence="5">END1</strain>
    </source>
</reference>
<dbReference type="InterPro" id="IPR043128">
    <property type="entry name" value="Rev_trsase/Diguanyl_cyclase"/>
</dbReference>
<protein>
    <recommendedName>
        <fullName evidence="9">Diguanylate cyclase</fullName>
    </recommendedName>
</protein>
<dbReference type="NCBIfam" id="TIGR00229">
    <property type="entry name" value="sensory_box"/>
    <property type="match status" value="1"/>
</dbReference>
<feature type="domain" description="PAC" evidence="3">
    <location>
        <begin position="403"/>
        <end position="455"/>
    </location>
</feature>
<proteinExistence type="predicted"/>
<dbReference type="Gene3D" id="3.30.70.270">
    <property type="match status" value="1"/>
</dbReference>
<dbReference type="SMART" id="SM00091">
    <property type="entry name" value="PAS"/>
    <property type="match status" value="1"/>
</dbReference>
<dbReference type="Pfam" id="PF00990">
    <property type="entry name" value="GGDEF"/>
    <property type="match status" value="1"/>
</dbReference>
<dbReference type="InterPro" id="IPR052163">
    <property type="entry name" value="DGC-Regulatory_Protein"/>
</dbReference>
<dbReference type="Proteomes" id="UP000216107">
    <property type="component" value="Unassembled WGS sequence"/>
</dbReference>
<keyword evidence="1" id="KW-0812">Transmembrane</keyword>
<feature type="transmembrane region" description="Helical" evidence="1">
    <location>
        <begin position="293"/>
        <end position="313"/>
    </location>
</feature>
<feature type="domain" description="GGDEF" evidence="4">
    <location>
        <begin position="487"/>
        <end position="620"/>
    </location>
</feature>
<evidence type="ECO:0000313" key="5">
    <source>
        <dbReference type="EMBL" id="KAF7599159.1"/>
    </source>
</evidence>
<keyword evidence="1" id="KW-1133">Transmembrane helix</keyword>
<evidence type="ECO:0000259" key="2">
    <source>
        <dbReference type="PROSITE" id="PS50112"/>
    </source>
</evidence>
<dbReference type="Gene3D" id="3.30.450.20">
    <property type="entry name" value="PAS domain"/>
    <property type="match status" value="2"/>
</dbReference>
<evidence type="ECO:0008006" key="9">
    <source>
        <dbReference type="Google" id="ProtNLM"/>
    </source>
</evidence>
<dbReference type="RefSeq" id="WP_095524601.1">
    <property type="nucleotide sequence ID" value="NZ_MDUX01000026.1"/>
</dbReference>
<keyword evidence="1" id="KW-0472">Membrane</keyword>